<feature type="domain" description="RING-type" evidence="2">
    <location>
        <begin position="22"/>
        <end position="78"/>
    </location>
</feature>
<evidence type="ECO:0000259" key="2">
    <source>
        <dbReference type="PROSITE" id="PS50089"/>
    </source>
</evidence>
<dbReference type="GO" id="GO:0008270">
    <property type="term" value="F:zinc ion binding"/>
    <property type="evidence" value="ECO:0007669"/>
    <property type="project" value="UniProtKB-KW"/>
</dbReference>
<dbReference type="EMBL" id="CDMY01000748">
    <property type="protein sequence ID" value="CEM32337.1"/>
    <property type="molecule type" value="Genomic_DNA"/>
</dbReference>
<keyword evidence="1" id="KW-0863">Zinc-finger</keyword>
<name>A0A0G4GPQ4_VITBC</name>
<evidence type="ECO:0000256" key="1">
    <source>
        <dbReference type="PROSITE-ProRule" id="PRU00175"/>
    </source>
</evidence>
<dbReference type="PROSITE" id="PS50089">
    <property type="entry name" value="ZF_RING_2"/>
    <property type="match status" value="1"/>
</dbReference>
<keyword evidence="4" id="KW-1185">Reference proteome</keyword>
<dbReference type="Proteomes" id="UP000041254">
    <property type="component" value="Unassembled WGS sequence"/>
</dbReference>
<evidence type="ECO:0000313" key="3">
    <source>
        <dbReference type="EMBL" id="CEM32337.1"/>
    </source>
</evidence>
<dbReference type="VEuPathDB" id="CryptoDB:Vbra_1028"/>
<dbReference type="InterPro" id="IPR001841">
    <property type="entry name" value="Znf_RING"/>
</dbReference>
<reference evidence="3 4" key="1">
    <citation type="submission" date="2014-11" db="EMBL/GenBank/DDBJ databases">
        <authorList>
            <person name="Zhu J."/>
            <person name="Qi W."/>
            <person name="Song R."/>
        </authorList>
    </citation>
    <scope>NUCLEOTIDE SEQUENCE [LARGE SCALE GENOMIC DNA]</scope>
</reference>
<gene>
    <name evidence="3" type="ORF">Vbra_1028</name>
</gene>
<protein>
    <recommendedName>
        <fullName evidence="2">RING-type domain-containing protein</fullName>
    </recommendedName>
</protein>
<proteinExistence type="predicted"/>
<dbReference type="InParanoid" id="A0A0G4GPQ4"/>
<dbReference type="AlphaFoldDB" id="A0A0G4GPQ4"/>
<evidence type="ECO:0000313" key="4">
    <source>
        <dbReference type="Proteomes" id="UP000041254"/>
    </source>
</evidence>
<organism evidence="3 4">
    <name type="scientific">Vitrella brassicaformis (strain CCMP3155)</name>
    <dbReference type="NCBI Taxonomy" id="1169540"/>
    <lineage>
        <taxon>Eukaryota</taxon>
        <taxon>Sar</taxon>
        <taxon>Alveolata</taxon>
        <taxon>Colpodellida</taxon>
        <taxon>Vitrellaceae</taxon>
        <taxon>Vitrella</taxon>
    </lineage>
</organism>
<dbReference type="SUPFAM" id="SSF57850">
    <property type="entry name" value="RING/U-box"/>
    <property type="match status" value="1"/>
</dbReference>
<dbReference type="PhylomeDB" id="A0A0G4GPQ4"/>
<accession>A0A0G4GPQ4</accession>
<keyword evidence="1" id="KW-0479">Metal-binding</keyword>
<sequence length="309" mass="33618">MNGLMLAPYPLPQRYTIPKDVCGICRCSLALTSDLARLKCGHLHCWQCVKGLPGCADADSSADKGMEDYGPLSCPTCHKGSELVERIRKPSASLVPDVCGGPFRDVTVTEAEGTVAVWKASYYLPFCVNQEVVVGWGDLNFVNWKLETAHIVAKLTRDTLAVTCKRLAASHKTADAIFEALRWDAEAEAFRAGLRVKDALASACQDQIRRLAGRKHKKRSGASFGEGSCVWVCGVVGRPEYNGLEGKVTAILPPNTPDNKSDVTRYHVCLSLCGQLVSLRADNLRGSDTPMTDAKLMAHCFRTMSLGKK</sequence>
<keyword evidence="1" id="KW-0862">Zinc</keyword>